<evidence type="ECO:0000313" key="3">
    <source>
        <dbReference type="Proteomes" id="UP000198923"/>
    </source>
</evidence>
<dbReference type="AlphaFoldDB" id="A0A1G7V6L6"/>
<dbReference type="STRING" id="504805.SAMN05421505_105130"/>
<sequence length="152" mass="14780">MAVSLGYLAESPGMGPVGLTGTLGVVSPEMAVAHGLPALRAVPYGEAGIGALLLENVAAAVLVAVVFFASPTAGGRVRFFAVGWAVFVLGAVVAGVFRGVVAAQTVEAGLGAYAGHLLGGVVGGVVWGVVLGWMCGIGALVGRAVQPGVGAE</sequence>
<gene>
    <name evidence="2" type="ORF">SAMN05421505_105130</name>
</gene>
<dbReference type="EMBL" id="FNCN01000005">
    <property type="protein sequence ID" value="SDG55141.1"/>
    <property type="molecule type" value="Genomic_DNA"/>
</dbReference>
<evidence type="ECO:0000313" key="2">
    <source>
        <dbReference type="EMBL" id="SDG55141.1"/>
    </source>
</evidence>
<keyword evidence="1" id="KW-0812">Transmembrane</keyword>
<organism evidence="2 3">
    <name type="scientific">Sinosporangium album</name>
    <dbReference type="NCBI Taxonomy" id="504805"/>
    <lineage>
        <taxon>Bacteria</taxon>
        <taxon>Bacillati</taxon>
        <taxon>Actinomycetota</taxon>
        <taxon>Actinomycetes</taxon>
        <taxon>Streptosporangiales</taxon>
        <taxon>Streptosporangiaceae</taxon>
        <taxon>Sinosporangium</taxon>
    </lineage>
</organism>
<accession>A0A1G7V6L6</accession>
<feature type="transmembrane region" description="Helical" evidence="1">
    <location>
        <begin position="81"/>
        <end position="101"/>
    </location>
</feature>
<evidence type="ECO:0000256" key="1">
    <source>
        <dbReference type="SAM" id="Phobius"/>
    </source>
</evidence>
<protein>
    <submittedName>
        <fullName evidence="2">Uncharacterized protein</fullName>
    </submittedName>
</protein>
<feature type="transmembrane region" description="Helical" evidence="1">
    <location>
        <begin position="113"/>
        <end position="134"/>
    </location>
</feature>
<keyword evidence="1" id="KW-0472">Membrane</keyword>
<reference evidence="2 3" key="1">
    <citation type="submission" date="2016-10" db="EMBL/GenBank/DDBJ databases">
        <authorList>
            <person name="de Groot N.N."/>
        </authorList>
    </citation>
    <scope>NUCLEOTIDE SEQUENCE [LARGE SCALE GENOMIC DNA]</scope>
    <source>
        <strain evidence="2 3">CPCC 201354</strain>
    </source>
</reference>
<keyword evidence="3" id="KW-1185">Reference proteome</keyword>
<dbReference type="Proteomes" id="UP000198923">
    <property type="component" value="Unassembled WGS sequence"/>
</dbReference>
<proteinExistence type="predicted"/>
<name>A0A1G7V6L6_9ACTN</name>
<keyword evidence="1" id="KW-1133">Transmembrane helix</keyword>
<feature type="transmembrane region" description="Helical" evidence="1">
    <location>
        <begin position="47"/>
        <end position="69"/>
    </location>
</feature>